<evidence type="ECO:0000259" key="8">
    <source>
        <dbReference type="Pfam" id="PF00136"/>
    </source>
</evidence>
<dbReference type="PANTHER" id="PTHR10322">
    <property type="entry name" value="DNA POLYMERASE CATALYTIC SUBUNIT"/>
    <property type="match status" value="1"/>
</dbReference>
<evidence type="ECO:0000256" key="2">
    <source>
        <dbReference type="ARBA" id="ARBA00022679"/>
    </source>
</evidence>
<dbReference type="GO" id="GO:0003887">
    <property type="term" value="F:DNA-directed DNA polymerase activity"/>
    <property type="evidence" value="ECO:0007669"/>
    <property type="project" value="UniProtKB-KW"/>
</dbReference>
<dbReference type="Gene3D" id="3.90.1600.10">
    <property type="entry name" value="Palm domain of DNA polymerase"/>
    <property type="match status" value="2"/>
</dbReference>
<feature type="domain" description="DNA-directed DNA polymerase family B exonuclease" evidence="9">
    <location>
        <begin position="98"/>
        <end position="300"/>
    </location>
</feature>
<dbReference type="GO" id="GO:0003677">
    <property type="term" value="F:DNA binding"/>
    <property type="evidence" value="ECO:0007669"/>
    <property type="project" value="UniProtKB-KW"/>
</dbReference>
<evidence type="ECO:0000313" key="10">
    <source>
        <dbReference type="EMBL" id="MCA9754342.1"/>
    </source>
</evidence>
<dbReference type="InterPro" id="IPR006133">
    <property type="entry name" value="DNA-dir_DNA_pol_B_exonuc"/>
</dbReference>
<evidence type="ECO:0000259" key="9">
    <source>
        <dbReference type="Pfam" id="PF03104"/>
    </source>
</evidence>
<dbReference type="SUPFAM" id="SSF53098">
    <property type="entry name" value="Ribonuclease H-like"/>
    <property type="match status" value="1"/>
</dbReference>
<protein>
    <recommendedName>
        <fullName evidence="7">DNA polymerase</fullName>
        <ecNumber evidence="7">2.7.7.7</ecNumber>
    </recommendedName>
</protein>
<dbReference type="Gene3D" id="3.30.420.10">
    <property type="entry name" value="Ribonuclease H-like superfamily/Ribonuclease H"/>
    <property type="match status" value="1"/>
</dbReference>
<dbReference type="PRINTS" id="PR00106">
    <property type="entry name" value="DNAPOLB"/>
</dbReference>
<dbReference type="Pfam" id="PF03104">
    <property type="entry name" value="DNA_pol_B_exo1"/>
    <property type="match status" value="1"/>
</dbReference>
<dbReference type="SMART" id="SM00486">
    <property type="entry name" value="POLBc"/>
    <property type="match status" value="1"/>
</dbReference>
<reference evidence="10" key="2">
    <citation type="journal article" date="2021" name="Microbiome">
        <title>Successional dynamics and alternative stable states in a saline activated sludge microbial community over 9 years.</title>
        <authorList>
            <person name="Wang Y."/>
            <person name="Ye J."/>
            <person name="Ju F."/>
            <person name="Liu L."/>
            <person name="Boyd J.A."/>
            <person name="Deng Y."/>
            <person name="Parks D.H."/>
            <person name="Jiang X."/>
            <person name="Yin X."/>
            <person name="Woodcroft B.J."/>
            <person name="Tyson G.W."/>
            <person name="Hugenholtz P."/>
            <person name="Polz M.F."/>
            <person name="Zhang T."/>
        </authorList>
    </citation>
    <scope>NUCLEOTIDE SEQUENCE</scope>
    <source>
        <strain evidence="10">HKST-UBA02</strain>
    </source>
</reference>
<keyword evidence="7" id="KW-0235">DNA replication</keyword>
<evidence type="ECO:0000256" key="5">
    <source>
        <dbReference type="ARBA" id="ARBA00023125"/>
    </source>
</evidence>
<dbReference type="NCBIfam" id="NF004421">
    <property type="entry name" value="PRK05762.1-2"/>
    <property type="match status" value="1"/>
</dbReference>
<dbReference type="InterPro" id="IPR006134">
    <property type="entry name" value="DNA-dir_DNA_pol_B_multi_dom"/>
</dbReference>
<evidence type="ECO:0000256" key="4">
    <source>
        <dbReference type="ARBA" id="ARBA00022932"/>
    </source>
</evidence>
<comment type="catalytic activity">
    <reaction evidence="6 7">
        <text>DNA(n) + a 2'-deoxyribonucleoside 5'-triphosphate = DNA(n+1) + diphosphate</text>
        <dbReference type="Rhea" id="RHEA:22508"/>
        <dbReference type="Rhea" id="RHEA-COMP:17339"/>
        <dbReference type="Rhea" id="RHEA-COMP:17340"/>
        <dbReference type="ChEBI" id="CHEBI:33019"/>
        <dbReference type="ChEBI" id="CHEBI:61560"/>
        <dbReference type="ChEBI" id="CHEBI:173112"/>
        <dbReference type="EC" id="2.7.7.7"/>
    </reaction>
</comment>
<dbReference type="GO" id="GO:0000166">
    <property type="term" value="F:nucleotide binding"/>
    <property type="evidence" value="ECO:0007669"/>
    <property type="project" value="InterPro"/>
</dbReference>
<keyword evidence="4 7" id="KW-0239">DNA-directed DNA polymerase</keyword>
<evidence type="ECO:0000256" key="1">
    <source>
        <dbReference type="ARBA" id="ARBA00005755"/>
    </source>
</evidence>
<evidence type="ECO:0000256" key="3">
    <source>
        <dbReference type="ARBA" id="ARBA00022695"/>
    </source>
</evidence>
<sequence>MPAGFILHPTYYIERGRAIVHLFGRDEEGRTFVVRDDRYRPHFFIRTEDVGRATAVQKLETEETDWTTPHGRTVSKVYVPTPPEAPAVRDALQDAGITTYEADIPFATSYLIHQRVRGALRIEGEARTGKLIQHVYQNPEISPAEFTPDLSVLSVDIETDPTATHLLSIGLHQPARGDAPEVREVLILGPAPEVDGVHVIGCDTEGDLCFRFTERLRAIDPDVLTGWNFIDFDLKVLEDVFSRNRVPFQLGRANLPCKLRLESGAAWGSSRAIVPGRVVLDALNLVRDSFIRLDDYRLETAGRQILGRGKTLTGESRAGESRGDEILRKFKEEREEFVRYNLVDCELVSEIIEAKKLISLSVRRSLVSGMPLDRLGASIATFDFCYISEMHEKKQVAPTVPQGRISAAMQGGFVFDPTPGIYRQVGVLDFKSLYPSIIRTFRLDPLKVVPRGEDPKDGEDPIPAPNGVRFERTGGILPSLLDEFFPLREEAKKSGDGLRSQALKILMNSFYGVLGTTRCRFYSPETANAITGFGQKILRWTQGVLEREGHAVLYGDTDSLFVDLGNEPTPERAEARARELAYEINRRLEARLASDYAVESRLEIEFEHVYARLFLPALRHSTQGSKKRYVGLIEEGGKERLHFVGLESVRRDWTDLAKDFQKALVDRIFHDRPVEDYTREFVDALRTGNYDGQLVYKKQLRKSAEEYTSTTPPHVQAARKMSGPPPRVIHYVFTIDGPEPADERKHAFDYEHYVEKQVRPIAESVFSLVGLDWERVTGVQGTLF</sequence>
<dbReference type="InterPro" id="IPR043502">
    <property type="entry name" value="DNA/RNA_pol_sf"/>
</dbReference>
<keyword evidence="5 7" id="KW-0238">DNA-binding</keyword>
<dbReference type="Pfam" id="PF00136">
    <property type="entry name" value="DNA_pol_B"/>
    <property type="match status" value="1"/>
</dbReference>
<dbReference type="SUPFAM" id="SSF56672">
    <property type="entry name" value="DNA/RNA polymerases"/>
    <property type="match status" value="1"/>
</dbReference>
<dbReference type="PROSITE" id="PS00116">
    <property type="entry name" value="DNA_POLYMERASE_B"/>
    <property type="match status" value="1"/>
</dbReference>
<dbReference type="InterPro" id="IPR017964">
    <property type="entry name" value="DNA-dir_DNA_pol_B_CS"/>
</dbReference>
<dbReference type="InterPro" id="IPR050240">
    <property type="entry name" value="DNA_pol_type-B"/>
</dbReference>
<dbReference type="Proteomes" id="UP000739538">
    <property type="component" value="Unassembled WGS sequence"/>
</dbReference>
<gene>
    <name evidence="10" type="ORF">KDA27_00960</name>
</gene>
<dbReference type="Gene3D" id="3.30.342.10">
    <property type="entry name" value="DNA Polymerase, chain B, domain 1"/>
    <property type="match status" value="1"/>
</dbReference>
<organism evidence="10 11">
    <name type="scientific">Eiseniibacteriota bacterium</name>
    <dbReference type="NCBI Taxonomy" id="2212470"/>
    <lineage>
        <taxon>Bacteria</taxon>
        <taxon>Candidatus Eiseniibacteriota</taxon>
    </lineage>
</organism>
<dbReference type="PANTHER" id="PTHR10322:SF23">
    <property type="entry name" value="DNA POLYMERASE DELTA CATALYTIC SUBUNIT"/>
    <property type="match status" value="1"/>
</dbReference>
<accession>A0A956SBD7</accession>
<feature type="domain" description="DNA-directed DNA polymerase family B multifunctional" evidence="8">
    <location>
        <begin position="384"/>
        <end position="724"/>
    </location>
</feature>
<dbReference type="GO" id="GO:0008296">
    <property type="term" value="F:3'-5'-DNA exonuclease activity"/>
    <property type="evidence" value="ECO:0007669"/>
    <property type="project" value="TreeGrafter"/>
</dbReference>
<evidence type="ECO:0000313" key="11">
    <source>
        <dbReference type="Proteomes" id="UP000739538"/>
    </source>
</evidence>
<dbReference type="AlphaFoldDB" id="A0A956SBD7"/>
<comment type="similarity">
    <text evidence="1 7">Belongs to the DNA polymerase type-B family.</text>
</comment>
<dbReference type="InterPro" id="IPR012337">
    <property type="entry name" value="RNaseH-like_sf"/>
</dbReference>
<evidence type="ECO:0000256" key="7">
    <source>
        <dbReference type="RuleBase" id="RU000442"/>
    </source>
</evidence>
<comment type="caution">
    <text evidence="10">The sequence shown here is derived from an EMBL/GenBank/DDBJ whole genome shotgun (WGS) entry which is preliminary data.</text>
</comment>
<dbReference type="Gene3D" id="1.10.132.60">
    <property type="entry name" value="DNA polymerase family B, C-terminal domain"/>
    <property type="match status" value="1"/>
</dbReference>
<evidence type="ECO:0000256" key="6">
    <source>
        <dbReference type="ARBA" id="ARBA00049244"/>
    </source>
</evidence>
<dbReference type="GO" id="GO:0045004">
    <property type="term" value="P:DNA replication proofreading"/>
    <property type="evidence" value="ECO:0007669"/>
    <property type="project" value="TreeGrafter"/>
</dbReference>
<dbReference type="EMBL" id="JAGQHS010000002">
    <property type="protein sequence ID" value="MCA9754342.1"/>
    <property type="molecule type" value="Genomic_DNA"/>
</dbReference>
<keyword evidence="3 7" id="KW-0548">Nucleotidyltransferase</keyword>
<name>A0A956SBD7_UNCEI</name>
<proteinExistence type="inferred from homology"/>
<reference evidence="10" key="1">
    <citation type="submission" date="2020-04" db="EMBL/GenBank/DDBJ databases">
        <authorList>
            <person name="Zhang T."/>
        </authorList>
    </citation>
    <scope>NUCLEOTIDE SEQUENCE</scope>
    <source>
        <strain evidence="10">HKST-UBA02</strain>
    </source>
</reference>
<dbReference type="InterPro" id="IPR042087">
    <property type="entry name" value="DNA_pol_B_thumb"/>
</dbReference>
<keyword evidence="2 7" id="KW-0808">Transferase</keyword>
<dbReference type="InterPro" id="IPR006172">
    <property type="entry name" value="DNA-dir_DNA_pol_B"/>
</dbReference>
<dbReference type="EC" id="2.7.7.7" evidence="7"/>
<dbReference type="InterPro" id="IPR023211">
    <property type="entry name" value="DNA_pol_palm_dom_sf"/>
</dbReference>
<dbReference type="GO" id="GO:0009432">
    <property type="term" value="P:SOS response"/>
    <property type="evidence" value="ECO:0007669"/>
    <property type="project" value="TreeGrafter"/>
</dbReference>
<dbReference type="InterPro" id="IPR036397">
    <property type="entry name" value="RNaseH_sf"/>
</dbReference>